<dbReference type="OrthoDB" id="3035695at2"/>
<reference evidence="1 6" key="2">
    <citation type="submission" date="2021-02" db="EMBL/GenBank/DDBJ databases">
        <title>FDA dAtabase for Regulatory Grade micrObial Sequences (FDA-ARGOS): Supporting development and validation of Infectious Disease Dx tests.</title>
        <authorList>
            <person name="Carlson P."/>
            <person name="Fischbach M."/>
            <person name="Hastie J."/>
            <person name="Bilen M."/>
            <person name="Cheng A."/>
            <person name="Tallon L."/>
            <person name="Sadzewicz L."/>
            <person name="Zhao X."/>
            <person name="Boylan J."/>
            <person name="Ott S."/>
            <person name="Bowen H."/>
            <person name="Vavikolanu K."/>
            <person name="Mehta A."/>
            <person name="Aluvathingal J."/>
            <person name="Nadendla S."/>
            <person name="Yan Y."/>
            <person name="Sichtig H."/>
        </authorList>
    </citation>
    <scope>NUCLEOTIDE SEQUENCE [LARGE SCALE GENOMIC DNA]</scope>
    <source>
        <strain evidence="1 6">FDAARGOS_1229</strain>
    </source>
</reference>
<reference evidence="4 5" key="1">
    <citation type="submission" date="2018-08" db="EMBL/GenBank/DDBJ databases">
        <title>A genome reference for cultivated species of the human gut microbiota.</title>
        <authorList>
            <person name="Zou Y."/>
            <person name="Xue W."/>
            <person name="Luo G."/>
        </authorList>
    </citation>
    <scope>NUCLEOTIDE SEQUENCE [LARGE SCALE GENOMIC DNA]</scope>
    <source>
        <strain evidence="2 4">AF14-49</strain>
        <strain evidence="3 5">OF02-7</strain>
    </source>
</reference>
<evidence type="ECO:0000313" key="1">
    <source>
        <dbReference type="EMBL" id="QRO51562.1"/>
    </source>
</evidence>
<dbReference type="Proteomes" id="UP000286063">
    <property type="component" value="Unassembled WGS sequence"/>
</dbReference>
<dbReference type="Proteomes" id="UP000654720">
    <property type="component" value="Chromosome"/>
</dbReference>
<name>A0A413IHA7_9BACT</name>
<dbReference type="RefSeq" id="WP_117722913.1">
    <property type="nucleotide sequence ID" value="NZ_CAUEFF010000110.1"/>
</dbReference>
<dbReference type="AlphaFoldDB" id="A0A413IHA7"/>
<dbReference type="Proteomes" id="UP000283589">
    <property type="component" value="Unassembled WGS sequence"/>
</dbReference>
<evidence type="ECO:0000313" key="4">
    <source>
        <dbReference type="Proteomes" id="UP000283589"/>
    </source>
</evidence>
<evidence type="ECO:0000313" key="3">
    <source>
        <dbReference type="EMBL" id="RGY10101.1"/>
    </source>
</evidence>
<dbReference type="EMBL" id="QRZA01000097">
    <property type="protein sequence ID" value="RGV27568.1"/>
    <property type="molecule type" value="Genomic_DNA"/>
</dbReference>
<keyword evidence="6" id="KW-1185">Reference proteome</keyword>
<protein>
    <submittedName>
        <fullName evidence="1">Immunity protein 32</fullName>
    </submittedName>
</protein>
<evidence type="ECO:0000313" key="2">
    <source>
        <dbReference type="EMBL" id="RGV27568.1"/>
    </source>
</evidence>
<accession>A0A413IHA7</accession>
<evidence type="ECO:0000313" key="5">
    <source>
        <dbReference type="Proteomes" id="UP000286063"/>
    </source>
</evidence>
<dbReference type="EMBL" id="CP069450">
    <property type="protein sequence ID" value="QRO51562.1"/>
    <property type="molecule type" value="Genomic_DNA"/>
</dbReference>
<dbReference type="EMBL" id="QSCR01000096">
    <property type="protein sequence ID" value="RGY10101.1"/>
    <property type="molecule type" value="Genomic_DNA"/>
</dbReference>
<proteinExistence type="predicted"/>
<dbReference type="GeneID" id="93095518"/>
<evidence type="ECO:0000313" key="6">
    <source>
        <dbReference type="Proteomes" id="UP000654720"/>
    </source>
</evidence>
<organism evidence="3 5">
    <name type="scientific">Butyricimonas virosa</name>
    <dbReference type="NCBI Taxonomy" id="544645"/>
    <lineage>
        <taxon>Bacteria</taxon>
        <taxon>Pseudomonadati</taxon>
        <taxon>Bacteroidota</taxon>
        <taxon>Bacteroidia</taxon>
        <taxon>Bacteroidales</taxon>
        <taxon>Odoribacteraceae</taxon>
        <taxon>Butyricimonas</taxon>
    </lineage>
</organism>
<sequence>MAKLLSFVVNQERGGTTVNVFINKEGAEFLIEGLQSFIDAGKTEHWHLFTPEWGGDELTSNNLTLNDKNELMNLVTIWFYDDPNESDD</sequence>
<gene>
    <name evidence="2" type="ORF">DWW18_21545</name>
    <name evidence="3" type="ORF">DXA50_20485</name>
    <name evidence="1" type="ORF">I6J59_08195</name>
</gene>